<accession>A0A6A6EII5</accession>
<organism evidence="2 3">
    <name type="scientific">Zopfia rhizophila CBS 207.26</name>
    <dbReference type="NCBI Taxonomy" id="1314779"/>
    <lineage>
        <taxon>Eukaryota</taxon>
        <taxon>Fungi</taxon>
        <taxon>Dikarya</taxon>
        <taxon>Ascomycota</taxon>
        <taxon>Pezizomycotina</taxon>
        <taxon>Dothideomycetes</taxon>
        <taxon>Dothideomycetes incertae sedis</taxon>
        <taxon>Zopfiaceae</taxon>
        <taxon>Zopfia</taxon>
    </lineage>
</organism>
<dbReference type="AlphaFoldDB" id="A0A6A6EII5"/>
<dbReference type="OrthoDB" id="3692311at2759"/>
<keyword evidence="3" id="KW-1185">Reference proteome</keyword>
<name>A0A6A6EII5_9PEZI</name>
<feature type="transmembrane region" description="Helical" evidence="1">
    <location>
        <begin position="43"/>
        <end position="64"/>
    </location>
</feature>
<evidence type="ECO:0000256" key="1">
    <source>
        <dbReference type="SAM" id="Phobius"/>
    </source>
</evidence>
<keyword evidence="1" id="KW-0472">Membrane</keyword>
<evidence type="ECO:0000313" key="2">
    <source>
        <dbReference type="EMBL" id="KAF2190449.1"/>
    </source>
</evidence>
<reference evidence="2" key="1">
    <citation type="journal article" date="2020" name="Stud. Mycol.">
        <title>101 Dothideomycetes genomes: a test case for predicting lifestyles and emergence of pathogens.</title>
        <authorList>
            <person name="Haridas S."/>
            <person name="Albert R."/>
            <person name="Binder M."/>
            <person name="Bloem J."/>
            <person name="Labutti K."/>
            <person name="Salamov A."/>
            <person name="Andreopoulos B."/>
            <person name="Baker S."/>
            <person name="Barry K."/>
            <person name="Bills G."/>
            <person name="Bluhm B."/>
            <person name="Cannon C."/>
            <person name="Castanera R."/>
            <person name="Culley D."/>
            <person name="Daum C."/>
            <person name="Ezra D."/>
            <person name="Gonzalez J."/>
            <person name="Henrissat B."/>
            <person name="Kuo A."/>
            <person name="Liang C."/>
            <person name="Lipzen A."/>
            <person name="Lutzoni F."/>
            <person name="Magnuson J."/>
            <person name="Mondo S."/>
            <person name="Nolan M."/>
            <person name="Ohm R."/>
            <person name="Pangilinan J."/>
            <person name="Park H.-J."/>
            <person name="Ramirez L."/>
            <person name="Alfaro M."/>
            <person name="Sun H."/>
            <person name="Tritt A."/>
            <person name="Yoshinaga Y."/>
            <person name="Zwiers L.-H."/>
            <person name="Turgeon B."/>
            <person name="Goodwin S."/>
            <person name="Spatafora J."/>
            <person name="Crous P."/>
            <person name="Grigoriev I."/>
        </authorList>
    </citation>
    <scope>NUCLEOTIDE SEQUENCE</scope>
    <source>
        <strain evidence="2">CBS 207.26</strain>
    </source>
</reference>
<protein>
    <submittedName>
        <fullName evidence="2">Uncharacterized protein</fullName>
    </submittedName>
</protein>
<keyword evidence="1" id="KW-0812">Transmembrane</keyword>
<keyword evidence="1" id="KW-1133">Transmembrane helix</keyword>
<feature type="transmembrane region" description="Helical" evidence="1">
    <location>
        <begin position="134"/>
        <end position="156"/>
    </location>
</feature>
<sequence length="584" mass="63380">MEHDQDIRLLPFQSSSFPKETVKGWPQTPKPATRPLHTWLPNAAVDLVLSCCWIGVFLYGALIARYDRKRLDEIPFDPEKLIEAGRYASTLFPIAFAATVGRSLKTIALWRLRQGERIARLDQLLGSTSVVNTLFTQIILRNFGLIGVSLIILWVLSPLGSEASLRAPSFGFETRSHNVTLSYLSMANAAKMDRRGSYRNALRVPGAALYASSLLSSPEIKASPRDNWGNPKIPFLSSKSTDKDWLDIKPGDNRTLDVYSSVLGIPLGDVPSNANSSFTLPTSYFSLNCLDLAGCMNTREEPCTELESRYNGSLGSMISWFGANGTSSGVLSVSVSDKNNSRPKDTPRLMGFNFAEYSGVLVAFCEITTAYIDLEIRIASAISGRPSASNSPLTTFFTNPGHPFNISGSTTSVAEAVSKESFSHSLMQLINTFWIASIGDTLIPSDKKATPSEFPSTIFENTTANVVEREGILVCNKRWLAVLFVASLAALLACVIGAGIGLMPSSIGPSLAMNISTMVRDHPLVEIPAGGCTLDDNERSRLLRDVKVRLGDVEPGADVGRIAVASVGSGRGAVGRIRRKRLYV</sequence>
<feature type="transmembrane region" description="Helical" evidence="1">
    <location>
        <begin position="479"/>
        <end position="503"/>
    </location>
</feature>
<dbReference type="Proteomes" id="UP000800200">
    <property type="component" value="Unassembled WGS sequence"/>
</dbReference>
<evidence type="ECO:0000313" key="3">
    <source>
        <dbReference type="Proteomes" id="UP000800200"/>
    </source>
</evidence>
<dbReference type="EMBL" id="ML994618">
    <property type="protein sequence ID" value="KAF2190449.1"/>
    <property type="molecule type" value="Genomic_DNA"/>
</dbReference>
<gene>
    <name evidence="2" type="ORF">K469DRAFT_746947</name>
</gene>
<proteinExistence type="predicted"/>